<dbReference type="SUPFAM" id="SSF50044">
    <property type="entry name" value="SH3-domain"/>
    <property type="match status" value="1"/>
</dbReference>
<keyword evidence="1 2" id="KW-0728">SH3 domain</keyword>
<gene>
    <name evidence="6" type="ORF">K437DRAFT_266030</name>
</gene>
<dbReference type="InterPro" id="IPR036028">
    <property type="entry name" value="SH3-like_dom_sf"/>
</dbReference>
<dbReference type="STRING" id="1037660.A0A066WH01"/>
<feature type="region of interest" description="Disordered" evidence="3">
    <location>
        <begin position="481"/>
        <end position="525"/>
    </location>
</feature>
<comment type="caution">
    <text evidence="6">The sequence shown here is derived from an EMBL/GenBank/DDBJ whole genome shotgun (WGS) entry which is preliminary data.</text>
</comment>
<accession>A0A066WH01</accession>
<dbReference type="EMBL" id="JMSN01000004">
    <property type="protein sequence ID" value="KDN53096.1"/>
    <property type="molecule type" value="Genomic_DNA"/>
</dbReference>
<feature type="region of interest" description="Disordered" evidence="3">
    <location>
        <begin position="317"/>
        <end position="360"/>
    </location>
</feature>
<proteinExistence type="predicted"/>
<dbReference type="InterPro" id="IPR001452">
    <property type="entry name" value="SH3_domain"/>
</dbReference>
<evidence type="ECO:0000313" key="6">
    <source>
        <dbReference type="EMBL" id="KDN53096.1"/>
    </source>
</evidence>
<dbReference type="RefSeq" id="XP_013245935.1">
    <property type="nucleotide sequence ID" value="XM_013390481.1"/>
</dbReference>
<organism evidence="6 7">
    <name type="scientific">Tilletiaria anomala (strain ATCC 24038 / CBS 436.72 / UBC 951)</name>
    <dbReference type="NCBI Taxonomy" id="1037660"/>
    <lineage>
        <taxon>Eukaryota</taxon>
        <taxon>Fungi</taxon>
        <taxon>Dikarya</taxon>
        <taxon>Basidiomycota</taxon>
        <taxon>Ustilaginomycotina</taxon>
        <taxon>Exobasidiomycetes</taxon>
        <taxon>Georgefischeriales</taxon>
        <taxon>Tilletiariaceae</taxon>
        <taxon>Tilletiaria</taxon>
    </lineage>
</organism>
<feature type="compositionally biased region" description="Polar residues" evidence="3">
    <location>
        <begin position="395"/>
        <end position="406"/>
    </location>
</feature>
<dbReference type="HOGENOM" id="CLU_438101_0_0_1"/>
<keyword evidence="4" id="KW-1133">Transmembrane helix</keyword>
<evidence type="ECO:0000256" key="1">
    <source>
        <dbReference type="ARBA" id="ARBA00022443"/>
    </source>
</evidence>
<feature type="transmembrane region" description="Helical" evidence="4">
    <location>
        <begin position="275"/>
        <end position="299"/>
    </location>
</feature>
<evidence type="ECO:0000313" key="7">
    <source>
        <dbReference type="Proteomes" id="UP000027361"/>
    </source>
</evidence>
<name>A0A066WH01_TILAU</name>
<dbReference type="PROSITE" id="PS50002">
    <property type="entry name" value="SH3"/>
    <property type="match status" value="1"/>
</dbReference>
<keyword evidence="4" id="KW-0812">Transmembrane</keyword>
<dbReference type="OrthoDB" id="5340910at2759"/>
<dbReference type="AlphaFoldDB" id="A0A066WH01"/>
<feature type="compositionally biased region" description="Polar residues" evidence="3">
    <location>
        <begin position="336"/>
        <end position="352"/>
    </location>
</feature>
<dbReference type="OMA" id="CADTCAL"/>
<evidence type="ECO:0000259" key="5">
    <source>
        <dbReference type="PROSITE" id="PS50002"/>
    </source>
</evidence>
<dbReference type="GeneID" id="25265819"/>
<feature type="region of interest" description="Disordered" evidence="3">
    <location>
        <begin position="384"/>
        <end position="412"/>
    </location>
</feature>
<dbReference type="InParanoid" id="A0A066WH01"/>
<keyword evidence="4" id="KW-0472">Membrane</keyword>
<keyword evidence="7" id="KW-1185">Reference proteome</keyword>
<protein>
    <recommendedName>
        <fullName evidence="5">SH3 domain-containing protein</fullName>
    </recommendedName>
</protein>
<reference evidence="6 7" key="1">
    <citation type="submission" date="2014-05" db="EMBL/GenBank/DDBJ databases">
        <title>Draft genome sequence of a rare smut relative, Tilletiaria anomala UBC 951.</title>
        <authorList>
            <consortium name="DOE Joint Genome Institute"/>
            <person name="Toome M."/>
            <person name="Kuo A."/>
            <person name="Henrissat B."/>
            <person name="Lipzen A."/>
            <person name="Tritt A."/>
            <person name="Yoshinaga Y."/>
            <person name="Zane M."/>
            <person name="Barry K."/>
            <person name="Grigoriev I.V."/>
            <person name="Spatafora J.W."/>
            <person name="Aimea M.C."/>
        </authorList>
    </citation>
    <scope>NUCLEOTIDE SEQUENCE [LARGE SCALE GENOMIC DNA]</scope>
    <source>
        <strain evidence="6 7">UBC 951</strain>
    </source>
</reference>
<evidence type="ECO:0000256" key="2">
    <source>
        <dbReference type="PROSITE-ProRule" id="PRU00192"/>
    </source>
</evidence>
<feature type="domain" description="SH3" evidence="5">
    <location>
        <begin position="423"/>
        <end position="483"/>
    </location>
</feature>
<evidence type="ECO:0000256" key="4">
    <source>
        <dbReference type="SAM" id="Phobius"/>
    </source>
</evidence>
<dbReference type="Pfam" id="PF14604">
    <property type="entry name" value="SH3_9"/>
    <property type="match status" value="1"/>
</dbReference>
<dbReference type="Gene3D" id="2.30.30.40">
    <property type="entry name" value="SH3 Domains"/>
    <property type="match status" value="1"/>
</dbReference>
<dbReference type="CDD" id="cd00174">
    <property type="entry name" value="SH3"/>
    <property type="match status" value="1"/>
</dbReference>
<sequence>MAQQSNEGQTCVSLKGSQQCPSFQDAYINPQNLSEAWPWISGVTDVQSFDEQFDQYFSDPTRYHATKFQRQLQCNSTNANNAALQYQRTILCGQFSQISYSAGCNIANKADPIMVCRDTCFQYSNSESSLINNPQICSPNDALTSTQKQTRTYNLRKDFAACTDWTSLTSTNNQTCVLGIENEGNCGWGPEVNNQLCEYCDPSGNKPVSPCCYDSKTDLSQCSMFGHPLAAAIRPTMSVQTNIGASATSVVPSSTNAAAASSGDATQSGLSGGQLAGVIVGSVVGALLLGVLLAALVFARRRRSRDPEKITSAAGAGGAIYTHNEPSEKAGVSGWKASTDTGNASSPPQKMLSSDGGPSPFGAAAGGAGVGVAEGAIGVGAAAAGSKDSEDRPLSQMSNATSSDGRGTTVPMVKDQYSGHEIRPQDTVVAIYPYTASLNDELTLEPDDVVTVVRLYDDGWALGKMSNGQEGAFPMVCVTSSKGDAPRTSDDGGYTSQGGVTTSSMDGAVTADEGFTSDARSARSR</sequence>
<dbReference type="SMART" id="SM00326">
    <property type="entry name" value="SH3"/>
    <property type="match status" value="1"/>
</dbReference>
<evidence type="ECO:0000256" key="3">
    <source>
        <dbReference type="SAM" id="MobiDB-lite"/>
    </source>
</evidence>
<dbReference type="Proteomes" id="UP000027361">
    <property type="component" value="Unassembled WGS sequence"/>
</dbReference>